<dbReference type="Gene3D" id="1.10.287.1490">
    <property type="match status" value="1"/>
</dbReference>
<dbReference type="Proteomes" id="UP001459277">
    <property type="component" value="Unassembled WGS sequence"/>
</dbReference>
<reference evidence="2 3" key="1">
    <citation type="submission" date="2024-01" db="EMBL/GenBank/DDBJ databases">
        <title>A telomere-to-telomere, gap-free genome of sweet tea (Lithocarpus litseifolius).</title>
        <authorList>
            <person name="Zhou J."/>
        </authorList>
    </citation>
    <scope>NUCLEOTIDE SEQUENCE [LARGE SCALE GENOMIC DNA]</scope>
    <source>
        <strain evidence="2">Zhou-2022a</strain>
        <tissue evidence="2">Leaf</tissue>
    </source>
</reference>
<accession>A0AAW2C0T2</accession>
<proteinExistence type="predicted"/>
<organism evidence="2 3">
    <name type="scientific">Lithocarpus litseifolius</name>
    <dbReference type="NCBI Taxonomy" id="425828"/>
    <lineage>
        <taxon>Eukaryota</taxon>
        <taxon>Viridiplantae</taxon>
        <taxon>Streptophyta</taxon>
        <taxon>Embryophyta</taxon>
        <taxon>Tracheophyta</taxon>
        <taxon>Spermatophyta</taxon>
        <taxon>Magnoliopsida</taxon>
        <taxon>eudicotyledons</taxon>
        <taxon>Gunneridae</taxon>
        <taxon>Pentapetalae</taxon>
        <taxon>rosids</taxon>
        <taxon>fabids</taxon>
        <taxon>Fagales</taxon>
        <taxon>Fagaceae</taxon>
        <taxon>Lithocarpus</taxon>
    </lineage>
</organism>
<keyword evidence="3" id="KW-1185">Reference proteome</keyword>
<gene>
    <name evidence="2" type="ORF">SO802_026128</name>
</gene>
<evidence type="ECO:0000256" key="1">
    <source>
        <dbReference type="SAM" id="Coils"/>
    </source>
</evidence>
<sequence>MNHWAKWDDEFLLLNMKREAIMGYQCSVIIEERYQAAKAKAEELSNDNEDLLKKILDVMNKVLEYERLRSEAKENTKAITERAEALEKKLQEARKALADKDAKLKAHMAANDAKIQEAYYRANMTALPP</sequence>
<feature type="coiled-coil region" evidence="1">
    <location>
        <begin position="27"/>
        <end position="110"/>
    </location>
</feature>
<keyword evidence="1" id="KW-0175">Coiled coil</keyword>
<dbReference type="EMBL" id="JAZDWU010000009">
    <property type="protein sequence ID" value="KAK9991143.1"/>
    <property type="molecule type" value="Genomic_DNA"/>
</dbReference>
<dbReference type="AlphaFoldDB" id="A0AAW2C0T2"/>
<evidence type="ECO:0000313" key="3">
    <source>
        <dbReference type="Proteomes" id="UP001459277"/>
    </source>
</evidence>
<comment type="caution">
    <text evidence="2">The sequence shown here is derived from an EMBL/GenBank/DDBJ whole genome shotgun (WGS) entry which is preliminary data.</text>
</comment>
<evidence type="ECO:0000313" key="2">
    <source>
        <dbReference type="EMBL" id="KAK9991143.1"/>
    </source>
</evidence>
<name>A0AAW2C0T2_9ROSI</name>
<protein>
    <submittedName>
        <fullName evidence="2">Uncharacterized protein</fullName>
    </submittedName>
</protein>